<evidence type="ECO:0000259" key="3">
    <source>
        <dbReference type="Pfam" id="PF00487"/>
    </source>
</evidence>
<evidence type="ECO:0000256" key="1">
    <source>
        <dbReference type="SAM" id="MobiDB-lite"/>
    </source>
</evidence>
<dbReference type="CDD" id="cd03507">
    <property type="entry name" value="Delta12-FADS-like"/>
    <property type="match status" value="1"/>
</dbReference>
<proteinExistence type="predicted"/>
<keyword evidence="2" id="KW-0812">Transmembrane</keyword>
<dbReference type="InterPro" id="IPR005804">
    <property type="entry name" value="FA_desaturase_dom"/>
</dbReference>
<feature type="region of interest" description="Disordered" evidence="1">
    <location>
        <begin position="1"/>
        <end position="59"/>
    </location>
</feature>
<dbReference type="EMBL" id="PQFF01000102">
    <property type="protein sequence ID" value="RHZ82356.1"/>
    <property type="molecule type" value="Genomic_DNA"/>
</dbReference>
<keyword evidence="5" id="KW-1185">Reference proteome</keyword>
<feature type="compositionally biased region" description="Low complexity" evidence="1">
    <location>
        <begin position="29"/>
        <end position="41"/>
    </location>
</feature>
<protein>
    <recommendedName>
        <fullName evidence="3">Fatty acid desaturase domain-containing protein</fullName>
    </recommendedName>
</protein>
<dbReference type="AlphaFoldDB" id="A0A397J8M9"/>
<dbReference type="OrthoDB" id="1461976at2759"/>
<dbReference type="GO" id="GO:0016491">
    <property type="term" value="F:oxidoreductase activity"/>
    <property type="evidence" value="ECO:0007669"/>
    <property type="project" value="InterPro"/>
</dbReference>
<feature type="compositionally biased region" description="Polar residues" evidence="1">
    <location>
        <begin position="7"/>
        <end position="21"/>
    </location>
</feature>
<feature type="transmembrane region" description="Helical" evidence="2">
    <location>
        <begin position="221"/>
        <end position="239"/>
    </location>
</feature>
<accession>A0A397J8M9</accession>
<evidence type="ECO:0000256" key="2">
    <source>
        <dbReference type="SAM" id="Phobius"/>
    </source>
</evidence>
<organism evidence="4 5">
    <name type="scientific">Diversispora epigaea</name>
    <dbReference type="NCBI Taxonomy" id="1348612"/>
    <lineage>
        <taxon>Eukaryota</taxon>
        <taxon>Fungi</taxon>
        <taxon>Fungi incertae sedis</taxon>
        <taxon>Mucoromycota</taxon>
        <taxon>Glomeromycotina</taxon>
        <taxon>Glomeromycetes</taxon>
        <taxon>Diversisporales</taxon>
        <taxon>Diversisporaceae</taxon>
        <taxon>Diversispora</taxon>
    </lineage>
</organism>
<gene>
    <name evidence="4" type="ORF">Glove_109g126</name>
</gene>
<evidence type="ECO:0000313" key="5">
    <source>
        <dbReference type="Proteomes" id="UP000266861"/>
    </source>
</evidence>
<dbReference type="InterPro" id="IPR012171">
    <property type="entry name" value="Fatty_acid_desaturase"/>
</dbReference>
<dbReference type="STRING" id="1348612.A0A397J8M9"/>
<feature type="domain" description="Fatty acid desaturase" evidence="3">
    <location>
        <begin position="133"/>
        <end position="381"/>
    </location>
</feature>
<feature type="transmembrane region" description="Helical" evidence="2">
    <location>
        <begin position="259"/>
        <end position="278"/>
    </location>
</feature>
<dbReference type="PANTHER" id="PTHR32100">
    <property type="entry name" value="OMEGA-6 FATTY ACID DESATURASE, CHLOROPLASTIC"/>
    <property type="match status" value="1"/>
</dbReference>
<feature type="transmembrane region" description="Helical" evidence="2">
    <location>
        <begin position="129"/>
        <end position="151"/>
    </location>
</feature>
<evidence type="ECO:0000313" key="4">
    <source>
        <dbReference type="EMBL" id="RHZ82356.1"/>
    </source>
</evidence>
<keyword evidence="2" id="KW-1133">Transmembrane helix</keyword>
<dbReference type="Pfam" id="PF00487">
    <property type="entry name" value="FA_desaturase"/>
    <property type="match status" value="1"/>
</dbReference>
<dbReference type="Proteomes" id="UP000266861">
    <property type="component" value="Unassembled WGS sequence"/>
</dbReference>
<sequence length="423" mass="49534">MPPLEPFSSQSMVDSKVVTTSNDNDNDNLDNNYRDNNNINNRNKDNKDNKDDNKDNKDYYDYKDDKSVFTKYDVPKITEIRKIFPNKYFHSSVLKSFQYVIWDLSIVTILFVSYLYIDSNPNIPLFLKTFVVLPIYTFSQGTMLWSIFVLGHDCGHGSFSKYNLLNDTVGTFLHTILLVPYTNWKLSHRHHHKNTSNIDKDEVFFPLKKSEKQEKMPSSKVAPYFGLGFGWLIYLLIGYGPRATSHINPFDPLFEKNRLGAIISLTSVIIALCLLSYGSMIWGMITIIKYYFLPWLVFSSWLVITTFLHHHGAEENVKLPWFINEEWSYVVGNLSSVDRNYGILHGITHNIGTHQVHHLFPVIPHYYLKETTKIFQSTYPQFIRESNEPIMNTFISTFKLWKSQYLIDDDTRIFVYDKNKKQK</sequence>
<feature type="transmembrane region" description="Helical" evidence="2">
    <location>
        <begin position="290"/>
        <end position="308"/>
    </location>
</feature>
<feature type="compositionally biased region" description="Basic and acidic residues" evidence="1">
    <location>
        <begin position="42"/>
        <end position="59"/>
    </location>
</feature>
<keyword evidence="2" id="KW-0472">Membrane</keyword>
<comment type="caution">
    <text evidence="4">The sequence shown here is derived from an EMBL/GenBank/DDBJ whole genome shotgun (WGS) entry which is preliminary data.</text>
</comment>
<feature type="transmembrane region" description="Helical" evidence="2">
    <location>
        <begin position="99"/>
        <end position="117"/>
    </location>
</feature>
<name>A0A397J8M9_9GLOM</name>
<reference evidence="4 5" key="1">
    <citation type="submission" date="2018-08" db="EMBL/GenBank/DDBJ databases">
        <title>Genome and evolution of the arbuscular mycorrhizal fungus Diversispora epigaea (formerly Glomus versiforme) and its bacterial endosymbionts.</title>
        <authorList>
            <person name="Sun X."/>
            <person name="Fei Z."/>
            <person name="Harrison M."/>
        </authorList>
    </citation>
    <scope>NUCLEOTIDE SEQUENCE [LARGE SCALE GENOMIC DNA]</scope>
    <source>
        <strain evidence="4 5">IT104</strain>
    </source>
</reference>
<dbReference type="GO" id="GO:0006629">
    <property type="term" value="P:lipid metabolic process"/>
    <property type="evidence" value="ECO:0007669"/>
    <property type="project" value="InterPro"/>
</dbReference>